<name>X1FP75_9ZZZZ</name>
<proteinExistence type="predicted"/>
<dbReference type="EMBL" id="BARU01009031">
    <property type="protein sequence ID" value="GAH46792.1"/>
    <property type="molecule type" value="Genomic_DNA"/>
</dbReference>
<evidence type="ECO:0000313" key="1">
    <source>
        <dbReference type="EMBL" id="GAH46792.1"/>
    </source>
</evidence>
<dbReference type="AlphaFoldDB" id="X1FP75"/>
<sequence>MVLVSFKPYEIRLLANSVLNPNFIETYKFDIAVILEKFYKAFNKRQDKLIIKDITNKFFKKFTFSLPTTYKKKS</sequence>
<accession>X1FP75</accession>
<comment type="caution">
    <text evidence="1">The sequence shown here is derived from an EMBL/GenBank/DDBJ whole genome shotgun (WGS) entry which is preliminary data.</text>
</comment>
<protein>
    <submittedName>
        <fullName evidence="1">Uncharacterized protein</fullName>
    </submittedName>
</protein>
<gene>
    <name evidence="1" type="ORF">S03H2_17494</name>
</gene>
<reference evidence="1" key="1">
    <citation type="journal article" date="2014" name="Front. Microbiol.">
        <title>High frequency of phylogenetically diverse reductive dehalogenase-homologous genes in deep subseafloor sedimentary metagenomes.</title>
        <authorList>
            <person name="Kawai M."/>
            <person name="Futagami T."/>
            <person name="Toyoda A."/>
            <person name="Takaki Y."/>
            <person name="Nishi S."/>
            <person name="Hori S."/>
            <person name="Arai W."/>
            <person name="Tsubouchi T."/>
            <person name="Morono Y."/>
            <person name="Uchiyama I."/>
            <person name="Ito T."/>
            <person name="Fujiyama A."/>
            <person name="Inagaki F."/>
            <person name="Takami H."/>
        </authorList>
    </citation>
    <scope>NUCLEOTIDE SEQUENCE</scope>
    <source>
        <strain evidence="1">Expedition CK06-06</strain>
    </source>
</reference>
<organism evidence="1">
    <name type="scientific">marine sediment metagenome</name>
    <dbReference type="NCBI Taxonomy" id="412755"/>
    <lineage>
        <taxon>unclassified sequences</taxon>
        <taxon>metagenomes</taxon>
        <taxon>ecological metagenomes</taxon>
    </lineage>
</organism>